<dbReference type="Gene3D" id="4.10.70.10">
    <property type="entry name" value="Disintegrin domain"/>
    <property type="match status" value="1"/>
</dbReference>
<dbReference type="SMART" id="SM00608">
    <property type="entry name" value="ACR"/>
    <property type="match status" value="1"/>
</dbReference>
<dbReference type="PROSITE" id="PS50215">
    <property type="entry name" value="ADAM_MEPRO"/>
    <property type="match status" value="1"/>
</dbReference>
<comment type="caution">
    <text evidence="4">Lacks conserved residue(s) required for the propagation of feature annotation.</text>
</comment>
<evidence type="ECO:0000256" key="1">
    <source>
        <dbReference type="ARBA" id="ARBA00004167"/>
    </source>
</evidence>
<keyword evidence="8" id="KW-1185">Reference proteome</keyword>
<dbReference type="InterPro" id="IPR036436">
    <property type="entry name" value="Disintegrin_dom_sf"/>
</dbReference>
<keyword evidence="5" id="KW-0812">Transmembrane</keyword>
<feature type="transmembrane region" description="Helical" evidence="5">
    <location>
        <begin position="483"/>
        <end position="500"/>
    </location>
</feature>
<dbReference type="GO" id="GO:0007339">
    <property type="term" value="P:binding of sperm to zona pellucida"/>
    <property type="evidence" value="ECO:0007669"/>
    <property type="project" value="TreeGrafter"/>
</dbReference>
<dbReference type="Pfam" id="PF01562">
    <property type="entry name" value="Pep_M12B_propep"/>
    <property type="match status" value="1"/>
</dbReference>
<dbReference type="InterPro" id="IPR024079">
    <property type="entry name" value="MetalloPept_cat_dom_sf"/>
</dbReference>
<evidence type="ECO:0000313" key="8">
    <source>
        <dbReference type="Proteomes" id="UP000504623"/>
    </source>
</evidence>
<dbReference type="GO" id="GO:0008584">
    <property type="term" value="P:male gonad development"/>
    <property type="evidence" value="ECO:0007669"/>
    <property type="project" value="TreeGrafter"/>
</dbReference>
<evidence type="ECO:0000256" key="4">
    <source>
        <dbReference type="PROSITE-ProRule" id="PRU00276"/>
    </source>
</evidence>
<dbReference type="SMART" id="SM00050">
    <property type="entry name" value="DISIN"/>
    <property type="match status" value="1"/>
</dbReference>
<gene>
    <name evidence="9" type="primary">LOC102833997</name>
</gene>
<dbReference type="PROSITE" id="PS00427">
    <property type="entry name" value="DISINTEGRIN_1"/>
    <property type="match status" value="1"/>
</dbReference>
<sequence>MLIVKSLINISYLQVLLLKFFWILTLQVAYVIPVGEKQYLVHLKKQSFISSGSVVSYYKKDVMHSKPLKTQMDCNYQGYVAGFPNSIVTLSICSGLRGLLQFENISYGIEPMEAVSGFVHMIYEGKNDNVPLLRDSDIYSWSRDSHYEVRKTSQGTEFFKISPLYLEMHIVVDKDLMLTQLKLTVVVSSIEIWSDKNKISTTGNPDHILFRLLEWEQKLLILRPHHTTFLFSFRNYTSLIGTTYPGKLCLLDYAKGVALYSKGLSLESFAVIIVQLLGLNVGLTYDSNIGSCHCSADVCTMTPKAVHFQGIKEFSICSLDEFKYITAQSGLKCLLNHPIDVPVYKQARVCGNGILDPGEQCDCGTTTTCTHKRCCDARTCIIKKDMDCGSGRCCTQNCKIKPADVVCRPSVDKECDFTEYCNGTSGSCVPDTFARNGQYCDSGDAFCYQGKCRSFDRQCQALIGGGKSFIQGRYASARTQLQLIAYICLPVLIITTAVLIKQTKLRKLYYREESDSEGSVTEENSSSSKVSLSARADGKELHNLAAEDKSEACLQCGRQEVFLIEELLCPKIFDPELLPAHFPSQPHNHDFCYKFFGAIEMGYQTQM</sequence>
<dbReference type="PROSITE" id="PS50214">
    <property type="entry name" value="DISINTEGRIN_2"/>
    <property type="match status" value="1"/>
</dbReference>
<proteinExistence type="predicted"/>
<accession>A0A9B0WMB6</accession>
<dbReference type="RefSeq" id="XP_006860055.1">
    <property type="nucleotide sequence ID" value="XM_006859993.1"/>
</dbReference>
<dbReference type="OrthoDB" id="5951731at2759"/>
<evidence type="ECO:0000256" key="2">
    <source>
        <dbReference type="ARBA" id="ARBA00022536"/>
    </source>
</evidence>
<dbReference type="GO" id="GO:0007155">
    <property type="term" value="P:cell adhesion"/>
    <property type="evidence" value="ECO:0007669"/>
    <property type="project" value="TreeGrafter"/>
</dbReference>
<dbReference type="GeneID" id="102833997"/>
<dbReference type="InterPro" id="IPR006586">
    <property type="entry name" value="ADAM_Cys-rich"/>
</dbReference>
<keyword evidence="5" id="KW-1133">Transmembrane helix</keyword>
<reference evidence="9" key="1">
    <citation type="submission" date="2025-08" db="UniProtKB">
        <authorList>
            <consortium name="RefSeq"/>
        </authorList>
    </citation>
    <scope>IDENTIFICATION</scope>
    <source>
        <tissue evidence="9">Spleen</tissue>
    </source>
</reference>
<feature type="transmembrane region" description="Helical" evidence="5">
    <location>
        <begin position="12"/>
        <end position="32"/>
    </location>
</feature>
<dbReference type="InterPro" id="IPR034027">
    <property type="entry name" value="Reprolysin_adamalysin"/>
</dbReference>
<dbReference type="Pfam" id="PF00200">
    <property type="entry name" value="Disintegrin"/>
    <property type="match status" value="1"/>
</dbReference>
<comment type="subcellular location">
    <subcellularLocation>
        <location evidence="1">Membrane</location>
        <topology evidence="1">Single-pass membrane protein</topology>
    </subcellularLocation>
</comment>
<dbReference type="InterPro" id="IPR001590">
    <property type="entry name" value="Peptidase_M12B"/>
</dbReference>
<evidence type="ECO:0000259" key="7">
    <source>
        <dbReference type="PROSITE" id="PS50215"/>
    </source>
</evidence>
<dbReference type="CDD" id="cd04269">
    <property type="entry name" value="ZnMc_adamalysin_II_like"/>
    <property type="match status" value="1"/>
</dbReference>
<feature type="domain" description="Peptidase M12B" evidence="7">
    <location>
        <begin position="175"/>
        <end position="338"/>
    </location>
</feature>
<dbReference type="InterPro" id="IPR002870">
    <property type="entry name" value="Peptidase_M12B_N"/>
</dbReference>
<feature type="domain" description="Disintegrin" evidence="6">
    <location>
        <begin position="347"/>
        <end position="436"/>
    </location>
</feature>
<dbReference type="InterPro" id="IPR018358">
    <property type="entry name" value="Disintegrin_CS"/>
</dbReference>
<dbReference type="Gene3D" id="3.40.390.10">
    <property type="entry name" value="Collagenase (Catalytic Domain)"/>
    <property type="match status" value="1"/>
</dbReference>
<dbReference type="SUPFAM" id="SSF55486">
    <property type="entry name" value="Metalloproteases ('zincins'), catalytic domain"/>
    <property type="match status" value="1"/>
</dbReference>
<keyword evidence="5" id="KW-0472">Membrane</keyword>
<dbReference type="Pfam" id="PF01421">
    <property type="entry name" value="Reprolysin"/>
    <property type="match status" value="1"/>
</dbReference>
<organism evidence="8 9">
    <name type="scientific">Chrysochloris asiatica</name>
    <name type="common">Cape golden mole</name>
    <dbReference type="NCBI Taxonomy" id="185453"/>
    <lineage>
        <taxon>Eukaryota</taxon>
        <taxon>Metazoa</taxon>
        <taxon>Chordata</taxon>
        <taxon>Craniata</taxon>
        <taxon>Vertebrata</taxon>
        <taxon>Euteleostomi</taxon>
        <taxon>Mammalia</taxon>
        <taxon>Eutheria</taxon>
        <taxon>Afrotheria</taxon>
        <taxon>Chrysochloridae</taxon>
        <taxon>Chrysochlorinae</taxon>
        <taxon>Chrysochloris</taxon>
    </lineage>
</organism>
<dbReference type="PANTHER" id="PTHR11905">
    <property type="entry name" value="ADAM A DISINTEGRIN AND METALLOPROTEASE DOMAIN"/>
    <property type="match status" value="1"/>
</dbReference>
<evidence type="ECO:0000313" key="9">
    <source>
        <dbReference type="RefSeq" id="XP_006860055.1"/>
    </source>
</evidence>
<dbReference type="Proteomes" id="UP000504623">
    <property type="component" value="Unplaced"/>
</dbReference>
<dbReference type="GO" id="GO:0005886">
    <property type="term" value="C:plasma membrane"/>
    <property type="evidence" value="ECO:0007669"/>
    <property type="project" value="TreeGrafter"/>
</dbReference>
<feature type="disulfide bond" evidence="4">
    <location>
        <begin position="294"/>
        <end position="299"/>
    </location>
</feature>
<dbReference type="PANTHER" id="PTHR11905:SF28">
    <property type="entry name" value="DISINTEGRIN AND METALLOPROTEINASE DOMAIN-CONTAINING PROTEIN 5"/>
    <property type="match status" value="1"/>
</dbReference>
<name>A0A9B0WMB6_CHRAS</name>
<dbReference type="GO" id="GO:0006508">
    <property type="term" value="P:proteolysis"/>
    <property type="evidence" value="ECO:0007669"/>
    <property type="project" value="InterPro"/>
</dbReference>
<evidence type="ECO:0000259" key="6">
    <source>
        <dbReference type="PROSITE" id="PS50214"/>
    </source>
</evidence>
<keyword evidence="3 4" id="KW-1015">Disulfide bond</keyword>
<protein>
    <submittedName>
        <fullName evidence="9">Disintegrin and metalloproteinase domain-containing protein 5-like</fullName>
    </submittedName>
</protein>
<evidence type="ECO:0000256" key="3">
    <source>
        <dbReference type="ARBA" id="ARBA00023157"/>
    </source>
</evidence>
<dbReference type="FunFam" id="4.10.70.10:FF:000001">
    <property type="entry name" value="Disintegrin and metalloproteinase domain-containing protein 22"/>
    <property type="match status" value="1"/>
</dbReference>
<dbReference type="AlphaFoldDB" id="A0A9B0WMB6"/>
<dbReference type="SUPFAM" id="SSF57552">
    <property type="entry name" value="Blood coagulation inhibitor (disintegrin)"/>
    <property type="match status" value="1"/>
</dbReference>
<dbReference type="GO" id="GO:0004222">
    <property type="term" value="F:metalloendopeptidase activity"/>
    <property type="evidence" value="ECO:0007669"/>
    <property type="project" value="InterPro"/>
</dbReference>
<dbReference type="InterPro" id="IPR001762">
    <property type="entry name" value="Disintegrin_dom"/>
</dbReference>
<evidence type="ECO:0000256" key="5">
    <source>
        <dbReference type="SAM" id="Phobius"/>
    </source>
</evidence>
<keyword evidence="2" id="KW-0245">EGF-like domain</keyword>